<organism evidence="1">
    <name type="scientific">marine metagenome</name>
    <dbReference type="NCBI Taxonomy" id="408172"/>
    <lineage>
        <taxon>unclassified sequences</taxon>
        <taxon>metagenomes</taxon>
        <taxon>ecological metagenomes</taxon>
    </lineage>
</organism>
<sequence>MYARAYLGYAALRPASIDPGQKTHRVEKCIVGMGQETACTAASRHNLKGLHRSTQQEDSGNEKQQNLVVRSQRYCIARPALGLATSGSFVHANIF</sequence>
<name>A0A381Q8P5_9ZZZZ</name>
<protein>
    <submittedName>
        <fullName evidence="1">Uncharacterized protein</fullName>
    </submittedName>
</protein>
<reference evidence="1" key="1">
    <citation type="submission" date="2018-05" db="EMBL/GenBank/DDBJ databases">
        <authorList>
            <person name="Lanie J.A."/>
            <person name="Ng W.-L."/>
            <person name="Kazmierczak K.M."/>
            <person name="Andrzejewski T.M."/>
            <person name="Davidsen T.M."/>
            <person name="Wayne K.J."/>
            <person name="Tettelin H."/>
            <person name="Glass J.I."/>
            <person name="Rusch D."/>
            <person name="Podicherti R."/>
            <person name="Tsui H.-C.T."/>
            <person name="Winkler M.E."/>
        </authorList>
    </citation>
    <scope>NUCLEOTIDE SEQUENCE</scope>
</reference>
<gene>
    <name evidence="1" type="ORF">METZ01_LOCUS28192</name>
</gene>
<dbReference type="AlphaFoldDB" id="A0A381Q8P5"/>
<dbReference type="EMBL" id="UINC01001241">
    <property type="protein sequence ID" value="SUZ75338.1"/>
    <property type="molecule type" value="Genomic_DNA"/>
</dbReference>
<proteinExistence type="predicted"/>
<accession>A0A381Q8P5</accession>
<evidence type="ECO:0000313" key="1">
    <source>
        <dbReference type="EMBL" id="SUZ75338.1"/>
    </source>
</evidence>